<dbReference type="Gene3D" id="2.40.50.1020">
    <property type="entry name" value="LytTr DNA-binding domain"/>
    <property type="match status" value="1"/>
</dbReference>
<dbReference type="SMART" id="SM00850">
    <property type="entry name" value="LytTR"/>
    <property type="match status" value="1"/>
</dbReference>
<dbReference type="EMBL" id="BMWP01000005">
    <property type="protein sequence ID" value="GGW27565.1"/>
    <property type="molecule type" value="Genomic_DNA"/>
</dbReference>
<evidence type="ECO:0000313" key="5">
    <source>
        <dbReference type="Proteomes" id="UP000634668"/>
    </source>
</evidence>
<dbReference type="PANTHER" id="PTHR37299">
    <property type="entry name" value="TRANSCRIPTIONAL REGULATOR-RELATED"/>
    <property type="match status" value="1"/>
</dbReference>
<dbReference type="GO" id="GO:0003677">
    <property type="term" value="F:DNA binding"/>
    <property type="evidence" value="ECO:0007669"/>
    <property type="project" value="UniProtKB-KW"/>
</dbReference>
<dbReference type="PROSITE" id="PS50110">
    <property type="entry name" value="RESPONSE_REGULATORY"/>
    <property type="match status" value="1"/>
</dbReference>
<dbReference type="Gene3D" id="3.40.50.2300">
    <property type="match status" value="1"/>
</dbReference>
<dbReference type="RefSeq" id="WP_026812019.1">
    <property type="nucleotide sequence ID" value="NZ_BMWP01000005.1"/>
</dbReference>
<dbReference type="SUPFAM" id="SSF52172">
    <property type="entry name" value="CheY-like"/>
    <property type="match status" value="1"/>
</dbReference>
<accession>A0A918MIF0</accession>
<dbReference type="InterPro" id="IPR046947">
    <property type="entry name" value="LytR-like"/>
</dbReference>
<dbReference type="AlphaFoldDB" id="A0A918MIF0"/>
<evidence type="ECO:0000313" key="4">
    <source>
        <dbReference type="EMBL" id="GGW27565.1"/>
    </source>
</evidence>
<dbReference type="Pfam" id="PF00072">
    <property type="entry name" value="Response_reg"/>
    <property type="match status" value="1"/>
</dbReference>
<dbReference type="PROSITE" id="PS50930">
    <property type="entry name" value="HTH_LYTTR"/>
    <property type="match status" value="1"/>
</dbReference>
<proteinExistence type="predicted"/>
<evidence type="ECO:0000259" key="3">
    <source>
        <dbReference type="PROSITE" id="PS50930"/>
    </source>
</evidence>
<feature type="modified residue" description="4-aspartylphosphate" evidence="1">
    <location>
        <position position="55"/>
    </location>
</feature>
<dbReference type="Pfam" id="PF04397">
    <property type="entry name" value="LytTR"/>
    <property type="match status" value="1"/>
</dbReference>
<evidence type="ECO:0000259" key="2">
    <source>
        <dbReference type="PROSITE" id="PS50110"/>
    </source>
</evidence>
<keyword evidence="1" id="KW-0597">Phosphoprotein</keyword>
<keyword evidence="5" id="KW-1185">Reference proteome</keyword>
<evidence type="ECO:0000256" key="1">
    <source>
        <dbReference type="PROSITE-ProRule" id="PRU00169"/>
    </source>
</evidence>
<comment type="caution">
    <text evidence="4">The sequence shown here is derived from an EMBL/GenBank/DDBJ whole genome shotgun (WGS) entry which is preliminary data.</text>
</comment>
<dbReference type="GO" id="GO:0000156">
    <property type="term" value="F:phosphorelay response regulator activity"/>
    <property type="evidence" value="ECO:0007669"/>
    <property type="project" value="InterPro"/>
</dbReference>
<organism evidence="4 5">
    <name type="scientific">Arenibacter certesii</name>
    <dbReference type="NCBI Taxonomy" id="228955"/>
    <lineage>
        <taxon>Bacteria</taxon>
        <taxon>Pseudomonadati</taxon>
        <taxon>Bacteroidota</taxon>
        <taxon>Flavobacteriia</taxon>
        <taxon>Flavobacteriales</taxon>
        <taxon>Flavobacteriaceae</taxon>
        <taxon>Arenibacter</taxon>
    </lineage>
</organism>
<dbReference type="Proteomes" id="UP000634668">
    <property type="component" value="Unassembled WGS sequence"/>
</dbReference>
<feature type="domain" description="Response regulatory" evidence="2">
    <location>
        <begin position="4"/>
        <end position="115"/>
    </location>
</feature>
<keyword evidence="4" id="KW-0238">DNA-binding</keyword>
<protein>
    <submittedName>
        <fullName evidence="4">DNA-binding response regulator</fullName>
    </submittedName>
</protein>
<dbReference type="SMART" id="SM00448">
    <property type="entry name" value="REC"/>
    <property type="match status" value="1"/>
</dbReference>
<feature type="domain" description="HTH LytTR-type" evidence="3">
    <location>
        <begin position="149"/>
        <end position="234"/>
    </location>
</feature>
<reference evidence="4" key="2">
    <citation type="submission" date="2020-09" db="EMBL/GenBank/DDBJ databases">
        <authorList>
            <person name="Sun Q."/>
            <person name="Kim S."/>
        </authorList>
    </citation>
    <scope>NUCLEOTIDE SEQUENCE</scope>
    <source>
        <strain evidence="4">KCTC 12113</strain>
    </source>
</reference>
<name>A0A918MIF0_9FLAO</name>
<dbReference type="PANTHER" id="PTHR37299:SF1">
    <property type="entry name" value="STAGE 0 SPORULATION PROTEIN A HOMOLOG"/>
    <property type="match status" value="1"/>
</dbReference>
<gene>
    <name evidence="4" type="ORF">GCM10007383_11230</name>
</gene>
<dbReference type="InterPro" id="IPR011006">
    <property type="entry name" value="CheY-like_superfamily"/>
</dbReference>
<reference evidence="4" key="1">
    <citation type="journal article" date="2014" name="Int. J. Syst. Evol. Microbiol.">
        <title>Complete genome sequence of Corynebacterium casei LMG S-19264T (=DSM 44701T), isolated from a smear-ripened cheese.</title>
        <authorList>
            <consortium name="US DOE Joint Genome Institute (JGI-PGF)"/>
            <person name="Walter F."/>
            <person name="Albersmeier A."/>
            <person name="Kalinowski J."/>
            <person name="Ruckert C."/>
        </authorList>
    </citation>
    <scope>NUCLEOTIDE SEQUENCE</scope>
    <source>
        <strain evidence="4">KCTC 12113</strain>
    </source>
</reference>
<sequence length="238" mass="27066">MSYKVAIIDDEPLAVKVIKNYVEQIKELQLVTTFTNAVDASSFFQKEEVDIVFLDINMPVMSGLDLLSTINSNAMVVITTAHENYALESYELQAIDYLVKPIPFPRFLKAVNRIISLKEGAKKLESPSAVENPSIFVKVDKKKLQKVYLDDITVIESLKDYIRIKTKTNQHIVHSTLTSFTEELPQEKFLRIHRSYTIAIDKIDAIEGNSIEIGGTRYTIGRSYINEVKSKILQDSFN</sequence>
<dbReference type="InterPro" id="IPR007492">
    <property type="entry name" value="LytTR_DNA-bd_dom"/>
</dbReference>
<dbReference type="InterPro" id="IPR001789">
    <property type="entry name" value="Sig_transdc_resp-reg_receiver"/>
</dbReference>